<dbReference type="KEGG" id="ang:An12g08880"/>
<dbReference type="RefSeq" id="XP_059601951.1">
    <property type="nucleotide sequence ID" value="XM_059743619.1"/>
</dbReference>
<gene>
    <name evidence="1" type="ORF">An12g08880</name>
</gene>
<sequence>MPVTGKESDQRHAIQALTVQRDPTAPLTDRSSSRFTRAISISVGKSLTSNTSPPSVSSVLSVPVHHLDKASVVGLERAARKLEVNGHVPDTGGRRMIMGSTKRPHRTSCGLEYPLSDQRRSLQIAWKMGHSTALGWVLLFIIAFEQEIFGIVVERKPLEDMILQIGCYWYRYWYQ</sequence>
<proteinExistence type="predicted"/>
<dbReference type="VEuPathDB" id="FungiDB:An12g08880"/>
<protein>
    <submittedName>
        <fullName evidence="1">Uncharacterized protein</fullName>
    </submittedName>
</protein>
<dbReference type="GeneID" id="84592699"/>
<name>A0AAJ8BT62_ASPNG</name>
<evidence type="ECO:0000313" key="1">
    <source>
        <dbReference type="RefSeq" id="XP_059601951.1"/>
    </source>
</evidence>
<organism evidence="1">
    <name type="scientific">Aspergillus niger</name>
    <dbReference type="NCBI Taxonomy" id="5061"/>
    <lineage>
        <taxon>Eukaryota</taxon>
        <taxon>Fungi</taxon>
        <taxon>Dikarya</taxon>
        <taxon>Ascomycota</taxon>
        <taxon>Pezizomycotina</taxon>
        <taxon>Eurotiomycetes</taxon>
        <taxon>Eurotiomycetidae</taxon>
        <taxon>Eurotiales</taxon>
        <taxon>Aspergillaceae</taxon>
        <taxon>Aspergillus</taxon>
        <taxon>Aspergillus subgen. Circumdati</taxon>
    </lineage>
</organism>
<reference evidence="1" key="2">
    <citation type="submission" date="2025-08" db="UniProtKB">
        <authorList>
            <consortium name="RefSeq"/>
        </authorList>
    </citation>
    <scope>IDENTIFICATION</scope>
</reference>
<reference evidence="1" key="1">
    <citation type="submission" date="2025-02" db="EMBL/GenBank/DDBJ databases">
        <authorList>
            <consortium name="NCBI Genome Project"/>
        </authorList>
    </citation>
    <scope>NUCLEOTIDE SEQUENCE</scope>
</reference>
<dbReference type="AlphaFoldDB" id="A0AAJ8BT62"/>
<accession>A0AAJ8BT62</accession>